<comment type="similarity">
    <text evidence="1">Belongs to the ice-binding protein family.</text>
</comment>
<gene>
    <name evidence="5" type="ORF">ACFS7Z_25525</name>
</gene>
<dbReference type="Pfam" id="PF01345">
    <property type="entry name" value="DUF11"/>
    <property type="match status" value="2"/>
</dbReference>
<dbReference type="InterPro" id="IPR001434">
    <property type="entry name" value="OmcB-like_DUF11"/>
</dbReference>
<dbReference type="InterPro" id="IPR047589">
    <property type="entry name" value="DUF11_rpt"/>
</dbReference>
<reference evidence="6" key="1">
    <citation type="journal article" date="2019" name="Int. J. Syst. Evol. Microbiol.">
        <title>The Global Catalogue of Microorganisms (GCM) 10K type strain sequencing project: providing services to taxonomists for standard genome sequencing and annotation.</title>
        <authorList>
            <consortium name="The Broad Institute Genomics Platform"/>
            <consortium name="The Broad Institute Genome Sequencing Center for Infectious Disease"/>
            <person name="Wu L."/>
            <person name="Ma J."/>
        </authorList>
    </citation>
    <scope>NUCLEOTIDE SEQUENCE [LARGE SCALE GENOMIC DNA]</scope>
    <source>
        <strain evidence="6">KCTC 23984</strain>
    </source>
</reference>
<protein>
    <submittedName>
        <fullName evidence="5">Ice-binding family protein</fullName>
    </submittedName>
</protein>
<keyword evidence="6" id="KW-1185">Reference proteome</keyword>
<dbReference type="NCBIfam" id="TIGR01451">
    <property type="entry name" value="B_ant_repeat"/>
    <property type="match status" value="2"/>
</dbReference>
<accession>A0ABW6C462</accession>
<evidence type="ECO:0000313" key="6">
    <source>
        <dbReference type="Proteomes" id="UP001597641"/>
    </source>
</evidence>
<dbReference type="InterPro" id="IPR051172">
    <property type="entry name" value="Chlamydia_OmcB"/>
</dbReference>
<sequence>MIRALLLTYFFMTVGISLSLAQSDPSLGQASSFVVLAKTQIINNGETGLMGNVGVSPAGSISGEELIDLTGGRFEVNTAASASALEDANTAYNHLSALAPDEILPLPIIGGRSLTPGTYRIGGNATLKGTLTLDGLDQSNALFVIQIDGSLYSDPISSNIRLINGAQAKNVFWVMTGGVELQSNTLFQGTMLAKGDIILHTSVNGAGRAISLEGKVVLNANNVVVPSDVLPDLSISKTAPDKSYQVSDRITYTIVIRNTGVGTAFGVKVTENFPAALRYVPGSAVYTEGEFNESNFTWELSFLQFGESREIQLTFDIISAGETANSVTVESNERDLNPEDNNDDVTIDVPLPPANMSVEKVALPGPYAVGGRVSYTVTARNAGPGAAEGVVVTENIPDGLTLVSAVTLKGTYDQSANKW</sequence>
<dbReference type="EMBL" id="JBHUOX010000040">
    <property type="protein sequence ID" value="MFD3003742.1"/>
    <property type="molecule type" value="Genomic_DNA"/>
</dbReference>
<dbReference type="PANTHER" id="PTHR34819:SF3">
    <property type="entry name" value="CELL SURFACE PROTEIN"/>
    <property type="match status" value="1"/>
</dbReference>
<keyword evidence="2 3" id="KW-0732">Signal</keyword>
<feature type="domain" description="DUF11" evidence="4">
    <location>
        <begin position="232"/>
        <end position="347"/>
    </location>
</feature>
<feature type="chain" id="PRO_5047227656" evidence="3">
    <location>
        <begin position="22"/>
        <end position="419"/>
    </location>
</feature>
<dbReference type="InterPro" id="IPR021884">
    <property type="entry name" value="Ice-bd_prot"/>
</dbReference>
<organism evidence="5 6">
    <name type="scientific">Pontibacter toksunensis</name>
    <dbReference type="NCBI Taxonomy" id="1332631"/>
    <lineage>
        <taxon>Bacteria</taxon>
        <taxon>Pseudomonadati</taxon>
        <taxon>Bacteroidota</taxon>
        <taxon>Cytophagia</taxon>
        <taxon>Cytophagales</taxon>
        <taxon>Hymenobacteraceae</taxon>
        <taxon>Pontibacter</taxon>
    </lineage>
</organism>
<evidence type="ECO:0000313" key="5">
    <source>
        <dbReference type="EMBL" id="MFD3003742.1"/>
    </source>
</evidence>
<evidence type="ECO:0000256" key="2">
    <source>
        <dbReference type="ARBA" id="ARBA00022729"/>
    </source>
</evidence>
<evidence type="ECO:0000259" key="4">
    <source>
        <dbReference type="Pfam" id="PF01345"/>
    </source>
</evidence>
<dbReference type="Proteomes" id="UP001597641">
    <property type="component" value="Unassembled WGS sequence"/>
</dbReference>
<feature type="non-terminal residue" evidence="5">
    <location>
        <position position="419"/>
    </location>
</feature>
<feature type="domain" description="DUF11" evidence="4">
    <location>
        <begin position="356"/>
        <end position="419"/>
    </location>
</feature>
<dbReference type="RefSeq" id="WP_377491722.1">
    <property type="nucleotide sequence ID" value="NZ_JBHUOX010000040.1"/>
</dbReference>
<dbReference type="Pfam" id="PF11999">
    <property type="entry name" value="Ice_binding"/>
    <property type="match status" value="1"/>
</dbReference>
<dbReference type="InterPro" id="IPR013783">
    <property type="entry name" value="Ig-like_fold"/>
</dbReference>
<feature type="signal peptide" evidence="3">
    <location>
        <begin position="1"/>
        <end position="21"/>
    </location>
</feature>
<comment type="caution">
    <text evidence="5">The sequence shown here is derived from an EMBL/GenBank/DDBJ whole genome shotgun (WGS) entry which is preliminary data.</text>
</comment>
<proteinExistence type="inferred from homology"/>
<dbReference type="PANTHER" id="PTHR34819">
    <property type="entry name" value="LARGE CYSTEINE-RICH PERIPLASMIC PROTEIN OMCB"/>
    <property type="match status" value="1"/>
</dbReference>
<name>A0ABW6C462_9BACT</name>
<dbReference type="Gene3D" id="2.60.40.10">
    <property type="entry name" value="Immunoglobulins"/>
    <property type="match status" value="1"/>
</dbReference>
<evidence type="ECO:0000256" key="3">
    <source>
        <dbReference type="SAM" id="SignalP"/>
    </source>
</evidence>
<evidence type="ECO:0000256" key="1">
    <source>
        <dbReference type="ARBA" id="ARBA00005445"/>
    </source>
</evidence>